<dbReference type="KEGG" id="rbc:BN938_3033"/>
<keyword evidence="3" id="KW-0804">Transcription</keyword>
<keyword evidence="2" id="KW-0238">DNA-binding</keyword>
<dbReference type="GO" id="GO:0003700">
    <property type="term" value="F:DNA-binding transcription factor activity"/>
    <property type="evidence" value="ECO:0007669"/>
    <property type="project" value="TreeGrafter"/>
</dbReference>
<protein>
    <submittedName>
        <fullName evidence="5">LacI family transcriptional regulator</fullName>
    </submittedName>
</protein>
<dbReference type="InterPro" id="IPR046335">
    <property type="entry name" value="LacI/GalR-like_sensor"/>
</dbReference>
<dbReference type="SMART" id="SM00354">
    <property type="entry name" value="HTH_LACI"/>
    <property type="match status" value="1"/>
</dbReference>
<dbReference type="PROSITE" id="PS50932">
    <property type="entry name" value="HTH_LACI_2"/>
    <property type="match status" value="1"/>
</dbReference>
<dbReference type="Gene3D" id="3.40.50.2300">
    <property type="match status" value="2"/>
</dbReference>
<dbReference type="Proteomes" id="UP000027616">
    <property type="component" value="Chromosome I"/>
</dbReference>
<keyword evidence="1" id="KW-0805">Transcription regulation</keyword>
<evidence type="ECO:0000256" key="2">
    <source>
        <dbReference type="ARBA" id="ARBA00023125"/>
    </source>
</evidence>
<dbReference type="CDD" id="cd06267">
    <property type="entry name" value="PBP1_LacI_sugar_binding-like"/>
    <property type="match status" value="1"/>
</dbReference>
<dbReference type="EMBL" id="HG934468">
    <property type="protein sequence ID" value="CDN33095.1"/>
    <property type="molecule type" value="Genomic_DNA"/>
</dbReference>
<dbReference type="PANTHER" id="PTHR30146:SF109">
    <property type="entry name" value="HTH-TYPE TRANSCRIPTIONAL REGULATOR GALS"/>
    <property type="match status" value="1"/>
</dbReference>
<dbReference type="InterPro" id="IPR028082">
    <property type="entry name" value="Peripla_BP_I"/>
</dbReference>
<dbReference type="AlphaFoldDB" id="A0A060RBU0"/>
<evidence type="ECO:0000256" key="3">
    <source>
        <dbReference type="ARBA" id="ARBA00023163"/>
    </source>
</evidence>
<dbReference type="Pfam" id="PF00356">
    <property type="entry name" value="LacI"/>
    <property type="match status" value="1"/>
</dbReference>
<dbReference type="OrthoDB" id="9803256at2"/>
<dbReference type="SUPFAM" id="SSF53822">
    <property type="entry name" value="Periplasmic binding protein-like I"/>
    <property type="match status" value="1"/>
</dbReference>
<reference evidence="5 6" key="1">
    <citation type="journal article" date="2015" name="Genome Announc.">
        <title>Complete Genome Sequence of the Novel Leech Symbiont Mucinivorans hirudinis M3T.</title>
        <authorList>
            <person name="Nelson M.C."/>
            <person name="Bomar L."/>
            <person name="Graf J."/>
        </authorList>
    </citation>
    <scope>NUCLEOTIDE SEQUENCE [LARGE SCALE GENOMIC DNA]</scope>
    <source>
        <strain evidence="6">M3</strain>
    </source>
</reference>
<sequence length="338" mass="37619">MRATIKDIAKKLNISPSTVSRALADRWDVNPETRNAVLEVAKELNYVPNPISLSLKLQQSMTIGLVVPEYTNSFFSNIMTGIKSVIESRGYSLLIMQSGESPAMELKNLKILESKLVDGFIVSVTHQTANLDYYNELLNSNTPLVFVNRICPSLTASAVLIDDRKWASVVVEHLIENGCRRIVCLRGPKNLSVSRERYAGYLMALRKHHIHFDGNLVIDTGIFIEDGIEAAHRILEGDIKPDAIFCFSDPVAIGVVKTLKENGVNIPGDILVSGFSESRKALIIEPNLTSVEQPTFEIGKTAAELLLEQIKNKKTTPRRVVLEARLNVRESTTRKHTK</sequence>
<dbReference type="PATRIC" id="fig|1433126.3.peg.3000"/>
<feature type="domain" description="HTH lacI-type" evidence="4">
    <location>
        <begin position="3"/>
        <end position="57"/>
    </location>
</feature>
<dbReference type="PANTHER" id="PTHR30146">
    <property type="entry name" value="LACI-RELATED TRANSCRIPTIONAL REPRESSOR"/>
    <property type="match status" value="1"/>
</dbReference>
<dbReference type="InterPro" id="IPR000843">
    <property type="entry name" value="HTH_LacI"/>
</dbReference>
<evidence type="ECO:0000313" key="5">
    <source>
        <dbReference type="EMBL" id="CDN33095.1"/>
    </source>
</evidence>
<dbReference type="CDD" id="cd01392">
    <property type="entry name" value="HTH_LacI"/>
    <property type="match status" value="1"/>
</dbReference>
<accession>A0A060RBU0</accession>
<dbReference type="eggNOG" id="COG1609">
    <property type="taxonomic scope" value="Bacteria"/>
</dbReference>
<dbReference type="InterPro" id="IPR010982">
    <property type="entry name" value="Lambda_DNA-bd_dom_sf"/>
</dbReference>
<proteinExistence type="predicted"/>
<dbReference type="SUPFAM" id="SSF47413">
    <property type="entry name" value="lambda repressor-like DNA-binding domains"/>
    <property type="match status" value="1"/>
</dbReference>
<dbReference type="STRING" id="1433126.BN938_3033"/>
<dbReference type="GO" id="GO:0000976">
    <property type="term" value="F:transcription cis-regulatory region binding"/>
    <property type="evidence" value="ECO:0007669"/>
    <property type="project" value="TreeGrafter"/>
</dbReference>
<evidence type="ECO:0000313" key="6">
    <source>
        <dbReference type="Proteomes" id="UP000027616"/>
    </source>
</evidence>
<dbReference type="HOGENOM" id="CLU_037628_6_0_10"/>
<evidence type="ECO:0000259" key="4">
    <source>
        <dbReference type="PROSITE" id="PS50932"/>
    </source>
</evidence>
<dbReference type="Gene3D" id="1.10.260.40">
    <property type="entry name" value="lambda repressor-like DNA-binding domains"/>
    <property type="match status" value="1"/>
</dbReference>
<evidence type="ECO:0000256" key="1">
    <source>
        <dbReference type="ARBA" id="ARBA00023015"/>
    </source>
</evidence>
<organism evidence="5 6">
    <name type="scientific">Mucinivorans hirudinis</name>
    <dbReference type="NCBI Taxonomy" id="1433126"/>
    <lineage>
        <taxon>Bacteria</taxon>
        <taxon>Pseudomonadati</taxon>
        <taxon>Bacteroidota</taxon>
        <taxon>Bacteroidia</taxon>
        <taxon>Bacteroidales</taxon>
        <taxon>Rikenellaceae</taxon>
        <taxon>Mucinivorans</taxon>
    </lineage>
</organism>
<gene>
    <name evidence="5" type="ORF">BN938_3033</name>
</gene>
<dbReference type="Pfam" id="PF13377">
    <property type="entry name" value="Peripla_BP_3"/>
    <property type="match status" value="1"/>
</dbReference>
<keyword evidence="6" id="KW-1185">Reference proteome</keyword>
<name>A0A060RBU0_9BACT</name>